<dbReference type="SUPFAM" id="SSF55961">
    <property type="entry name" value="Bet v1-like"/>
    <property type="match status" value="1"/>
</dbReference>
<keyword evidence="2" id="KW-1185">Reference proteome</keyword>
<organism evidence="1 2">
    <name type="scientific">Photobacterium atrarenae</name>
    <dbReference type="NCBI Taxonomy" id="865757"/>
    <lineage>
        <taxon>Bacteria</taxon>
        <taxon>Pseudomonadati</taxon>
        <taxon>Pseudomonadota</taxon>
        <taxon>Gammaproteobacteria</taxon>
        <taxon>Vibrionales</taxon>
        <taxon>Vibrionaceae</taxon>
        <taxon>Photobacterium</taxon>
    </lineage>
</organism>
<proteinExistence type="predicted"/>
<reference evidence="1" key="1">
    <citation type="submission" date="2022-07" db="EMBL/GenBank/DDBJ databases">
        <title>Genome sequencing of Photobacterium atrarenae GJH2-4.</title>
        <authorList>
            <person name="Park S.-J."/>
        </authorList>
    </citation>
    <scope>NUCLEOTIDE SEQUENCE</scope>
    <source>
        <strain evidence="1">GJH2-4</strain>
    </source>
</reference>
<dbReference type="EMBL" id="CP101509">
    <property type="protein sequence ID" value="UTV29728.1"/>
    <property type="molecule type" value="Genomic_DNA"/>
</dbReference>
<gene>
    <name evidence="1" type="ORF">NNL38_22220</name>
</gene>
<name>A0ABY5GN46_9GAMM</name>
<dbReference type="Proteomes" id="UP001057998">
    <property type="component" value="Chromosome 2"/>
</dbReference>
<evidence type="ECO:0000313" key="2">
    <source>
        <dbReference type="Proteomes" id="UP001057998"/>
    </source>
</evidence>
<evidence type="ECO:0000313" key="1">
    <source>
        <dbReference type="EMBL" id="UTV29728.1"/>
    </source>
</evidence>
<protein>
    <submittedName>
        <fullName evidence="1">SRPBCC family protein</fullName>
    </submittedName>
</protein>
<dbReference type="Gene3D" id="3.30.530.20">
    <property type="match status" value="1"/>
</dbReference>
<dbReference type="CDD" id="cd07821">
    <property type="entry name" value="PYR_PYL_RCAR_like"/>
    <property type="match status" value="1"/>
</dbReference>
<dbReference type="InterPro" id="IPR023393">
    <property type="entry name" value="START-like_dom_sf"/>
</dbReference>
<accession>A0ABY5GN46</accession>
<sequence length="260" mass="29731">MHFATIILNYFFDPDHVFPLPEAVFQHDNPLSATPMLHNSNNLFFLHKKSITKELSHPTPGYRDSIESSRTLGKPLTLSAWMSQNRDQIVIDSPTHTVNIFFTTQREADRMSIHSIALEQAVDVPKTFLFQLLSDHDNLGRFFSADYSLIKQGKPEINGIGAVREVSTGPFRFQEQIIDYKENEHLHYKIIQGAPVNEHGGWVRFESLSANKSLVHYRIKFSPSVRGTGWLIKLLLENNIRKALSNVAVYGESTWQQRSP</sequence>
<dbReference type="RefSeq" id="WP_255391047.1">
    <property type="nucleotide sequence ID" value="NZ_CP101509.1"/>
</dbReference>